<proteinExistence type="predicted"/>
<organism evidence="1 2">
    <name type="scientific">Herpetosiphon gulosus</name>
    <dbReference type="NCBI Taxonomy" id="1973496"/>
    <lineage>
        <taxon>Bacteria</taxon>
        <taxon>Bacillati</taxon>
        <taxon>Chloroflexota</taxon>
        <taxon>Chloroflexia</taxon>
        <taxon>Herpetosiphonales</taxon>
        <taxon>Herpetosiphonaceae</taxon>
        <taxon>Herpetosiphon</taxon>
    </lineage>
</organism>
<evidence type="ECO:0000313" key="1">
    <source>
        <dbReference type="EMBL" id="GAA5528248.1"/>
    </source>
</evidence>
<sequence length="231" mass="25956">MYGLSAAEIELIERPQYEQALSEAKANVLKELGAATSDEQTDAVIDKIAAEILPAAERFFERVEPISIEATLDAALPDWRNLPPDIPTFLRTGEYSLLTDDETMDFSIGVIPFTKAVETLLHETIFKPFRDESGFGVNDCRNDFLADFIQGKRHLTLGNYPIILRSSKEQALRSFISQRFGNRNVFGAGGLVEVLGNQAMLKLRNKAAHDEVIPRSEAEQLREWAFELLRI</sequence>
<dbReference type="Proteomes" id="UP001428290">
    <property type="component" value="Unassembled WGS sequence"/>
</dbReference>
<protein>
    <recommendedName>
        <fullName evidence="3">Swt1-like HEPN domain-containing protein</fullName>
    </recommendedName>
</protein>
<gene>
    <name evidence="1" type="ORF">Hgul01_02046</name>
</gene>
<comment type="caution">
    <text evidence="1">The sequence shown here is derived from an EMBL/GenBank/DDBJ whole genome shotgun (WGS) entry which is preliminary data.</text>
</comment>
<name>A0ABP9X126_9CHLR</name>
<reference evidence="1 2" key="1">
    <citation type="submission" date="2024-02" db="EMBL/GenBank/DDBJ databases">
        <title>Herpetosiphon gulosus NBRC 112829.</title>
        <authorList>
            <person name="Ichikawa N."/>
            <person name="Katano-Makiyama Y."/>
            <person name="Hidaka K."/>
        </authorList>
    </citation>
    <scope>NUCLEOTIDE SEQUENCE [LARGE SCALE GENOMIC DNA]</scope>
    <source>
        <strain evidence="1 2">NBRC 112829</strain>
    </source>
</reference>
<evidence type="ECO:0000313" key="2">
    <source>
        <dbReference type="Proteomes" id="UP001428290"/>
    </source>
</evidence>
<accession>A0ABP9X126</accession>
<evidence type="ECO:0008006" key="3">
    <source>
        <dbReference type="Google" id="ProtNLM"/>
    </source>
</evidence>
<dbReference type="EMBL" id="BAABRU010000006">
    <property type="protein sequence ID" value="GAA5528248.1"/>
    <property type="molecule type" value="Genomic_DNA"/>
</dbReference>
<keyword evidence="2" id="KW-1185">Reference proteome</keyword>